<dbReference type="Proteomes" id="UP000636004">
    <property type="component" value="Unassembled WGS sequence"/>
</dbReference>
<evidence type="ECO:0000259" key="1">
    <source>
        <dbReference type="SMART" id="SM00587"/>
    </source>
</evidence>
<dbReference type="PANTHER" id="PTHR11012">
    <property type="entry name" value="PROTEIN KINASE-LIKE DOMAIN-CONTAINING"/>
    <property type="match status" value="1"/>
</dbReference>
<sequence>METDIQNIILKTTHAQGIVKTKVIQSLWSGYGQIMRITLTGAPYESVVVKYIKPPLAANHPRGWNTNTSHQRKLKSYQVELAFYKSYSGFCNASCYIPSCIHFESIDTEAIIILEDLDASGFSERKTSVTATDLKLCLSWLAHFHACFMGKPPKDLWKTGTYWHLETRPDELEALEDLPLKDAAAAINQKLNSCKYQTFVHGDAKLANFCFSPNGLKVAAVDFQYVGGGCGMKDVAYFIGSCLDEAACETLETELLDFYFNQLSIALSKKNTSMNAKTIEQEWRAMYPVAWTDFHRFIKGWSPGHWKINSYSETIAQHVLLQLKNHKL</sequence>
<reference evidence="2" key="2">
    <citation type="submission" date="2020-09" db="EMBL/GenBank/DDBJ databases">
        <authorList>
            <person name="Sun Q."/>
            <person name="Kim S."/>
        </authorList>
    </citation>
    <scope>NUCLEOTIDE SEQUENCE</scope>
    <source>
        <strain evidence="2">KCTC 12710</strain>
    </source>
</reference>
<dbReference type="InterPro" id="IPR004119">
    <property type="entry name" value="EcKL"/>
</dbReference>
<protein>
    <submittedName>
        <fullName evidence="2">Phosphotransferase</fullName>
    </submittedName>
</protein>
<accession>A0A918RCG3</accession>
<proteinExistence type="predicted"/>
<dbReference type="PANTHER" id="PTHR11012:SF30">
    <property type="entry name" value="PROTEIN KINASE-LIKE DOMAIN-CONTAINING"/>
    <property type="match status" value="1"/>
</dbReference>
<dbReference type="EMBL" id="BMWZ01000012">
    <property type="protein sequence ID" value="GGZ93690.1"/>
    <property type="molecule type" value="Genomic_DNA"/>
</dbReference>
<gene>
    <name evidence="2" type="ORF">GCM10007028_35150</name>
</gene>
<dbReference type="Gene3D" id="3.90.1200.10">
    <property type="match status" value="1"/>
</dbReference>
<dbReference type="InterPro" id="IPR011009">
    <property type="entry name" value="Kinase-like_dom_sf"/>
</dbReference>
<dbReference type="RefSeq" id="WP_189362752.1">
    <property type="nucleotide sequence ID" value="NZ_BMWZ01000012.1"/>
</dbReference>
<organism evidence="2 3">
    <name type="scientific">Algibacter mikhailovii</name>
    <dbReference type="NCBI Taxonomy" id="425498"/>
    <lineage>
        <taxon>Bacteria</taxon>
        <taxon>Pseudomonadati</taxon>
        <taxon>Bacteroidota</taxon>
        <taxon>Flavobacteriia</taxon>
        <taxon>Flavobacteriales</taxon>
        <taxon>Flavobacteriaceae</taxon>
        <taxon>Algibacter</taxon>
    </lineage>
</organism>
<dbReference type="Pfam" id="PF02958">
    <property type="entry name" value="EcKL"/>
    <property type="match status" value="2"/>
</dbReference>
<dbReference type="SMART" id="SM00587">
    <property type="entry name" value="CHK"/>
    <property type="match status" value="1"/>
</dbReference>
<comment type="caution">
    <text evidence="2">The sequence shown here is derived from an EMBL/GenBank/DDBJ whole genome shotgun (WGS) entry which is preliminary data.</text>
</comment>
<dbReference type="InterPro" id="IPR015897">
    <property type="entry name" value="CHK_kinase-like"/>
</dbReference>
<keyword evidence="3" id="KW-1185">Reference proteome</keyword>
<evidence type="ECO:0000313" key="2">
    <source>
        <dbReference type="EMBL" id="GGZ93690.1"/>
    </source>
</evidence>
<feature type="domain" description="CHK kinase-like" evidence="1">
    <location>
        <begin position="112"/>
        <end position="269"/>
    </location>
</feature>
<dbReference type="SUPFAM" id="SSF56112">
    <property type="entry name" value="Protein kinase-like (PK-like)"/>
    <property type="match status" value="1"/>
</dbReference>
<dbReference type="AlphaFoldDB" id="A0A918RCG3"/>
<name>A0A918RCG3_9FLAO</name>
<reference evidence="2" key="1">
    <citation type="journal article" date="2014" name="Int. J. Syst. Evol. Microbiol.">
        <title>Complete genome sequence of Corynebacterium casei LMG S-19264T (=DSM 44701T), isolated from a smear-ripened cheese.</title>
        <authorList>
            <consortium name="US DOE Joint Genome Institute (JGI-PGF)"/>
            <person name="Walter F."/>
            <person name="Albersmeier A."/>
            <person name="Kalinowski J."/>
            <person name="Ruckert C."/>
        </authorList>
    </citation>
    <scope>NUCLEOTIDE SEQUENCE</scope>
    <source>
        <strain evidence="2">KCTC 12710</strain>
    </source>
</reference>
<evidence type="ECO:0000313" key="3">
    <source>
        <dbReference type="Proteomes" id="UP000636004"/>
    </source>
</evidence>